<evidence type="ECO:0000313" key="12">
    <source>
        <dbReference type="EMBL" id="GHJ85591.1"/>
    </source>
</evidence>
<keyword evidence="8 9" id="KW-0539">Nucleus</keyword>
<dbReference type="EMBL" id="BLZA01000013">
    <property type="protein sequence ID" value="GHJ85591.1"/>
    <property type="molecule type" value="Genomic_DNA"/>
</dbReference>
<evidence type="ECO:0000256" key="1">
    <source>
        <dbReference type="ARBA" id="ARBA00003777"/>
    </source>
</evidence>
<organism evidence="12 13">
    <name type="scientific">Naganishia liquefaciens</name>
    <dbReference type="NCBI Taxonomy" id="104408"/>
    <lineage>
        <taxon>Eukaryota</taxon>
        <taxon>Fungi</taxon>
        <taxon>Dikarya</taxon>
        <taxon>Basidiomycota</taxon>
        <taxon>Agaricomycotina</taxon>
        <taxon>Tremellomycetes</taxon>
        <taxon>Filobasidiales</taxon>
        <taxon>Filobasidiaceae</taxon>
        <taxon>Naganishia</taxon>
    </lineage>
</organism>
<sequence length="329" mass="37293">MPPRKARGSKKKSEEVLGEPAQPQVEGTVTEESVEEMPEVTEASSKGKERADVSEETAEEPAACEQTEENDVAEATKKAKPTAEERLAKIQELRRRMNQSTLDNRKTLIEDHQKLRTTTRELARLEKQKRLAENLREKITAEETGDDVQRKKNWNYSIEQNDKWEEKLKRAEEKEKYEFNDQAARSERMYARSTEKLKVNLTAYNRQKEAALGLPAGTLAPVAASSNALAAPASSAVAAAGGAYGSANSLSYAKERPDDDAIDNVVRDMNEKYERRNAQAKKRRAKDDAEEGDITYINDRNKVFNKKINRFFDKYTSEIRENFERGTAL</sequence>
<keyword evidence="13" id="KW-1185">Reference proteome</keyword>
<dbReference type="AlphaFoldDB" id="A0A8H3TQK8"/>
<reference evidence="12" key="1">
    <citation type="submission" date="2020-07" db="EMBL/GenBank/DDBJ databases">
        <title>Draft Genome Sequence of a Deep-Sea Yeast, Naganishia (Cryptococcus) liquefaciens strain N6.</title>
        <authorList>
            <person name="Han Y.W."/>
            <person name="Kajitani R."/>
            <person name="Morimoto H."/>
            <person name="Parhat M."/>
            <person name="Tsubouchi H."/>
            <person name="Bakenova O."/>
            <person name="Ogata M."/>
            <person name="Argunhan B."/>
            <person name="Aoki R."/>
            <person name="Kajiwara S."/>
            <person name="Itoh T."/>
            <person name="Iwasaki H."/>
        </authorList>
    </citation>
    <scope>NUCLEOTIDE SEQUENCE</scope>
    <source>
        <strain evidence="12">N6</strain>
    </source>
</reference>
<proteinExistence type="inferred from homology"/>
<evidence type="ECO:0000256" key="2">
    <source>
        <dbReference type="ARBA" id="ARBA00004123"/>
    </source>
</evidence>
<dbReference type="PANTHER" id="PTHR13264">
    <property type="entry name" value="GCIP-INTERACTING PROTEIN P29"/>
    <property type="match status" value="1"/>
</dbReference>
<protein>
    <recommendedName>
        <fullName evidence="4 9">Pre-mRNA-splicing factor SYF2</fullName>
    </recommendedName>
</protein>
<name>A0A8H3TQK8_9TREE</name>
<evidence type="ECO:0000256" key="7">
    <source>
        <dbReference type="ARBA" id="ARBA00023187"/>
    </source>
</evidence>
<dbReference type="GO" id="GO:0071013">
    <property type="term" value="C:catalytic step 2 spliceosome"/>
    <property type="evidence" value="ECO:0007669"/>
    <property type="project" value="TreeGrafter"/>
</dbReference>
<feature type="region of interest" description="Disordered" evidence="11">
    <location>
        <begin position="1"/>
        <end position="83"/>
    </location>
</feature>
<evidence type="ECO:0000256" key="9">
    <source>
        <dbReference type="RuleBase" id="RU367148"/>
    </source>
</evidence>
<comment type="similarity">
    <text evidence="3 9">Belongs to the SYF2 family.</text>
</comment>
<keyword evidence="6 9" id="KW-0747">Spliceosome</keyword>
<gene>
    <name evidence="12" type="ORF">NliqN6_1993</name>
</gene>
<keyword evidence="5 9" id="KW-0507">mRNA processing</keyword>
<feature type="compositionally biased region" description="Basic residues" evidence="11">
    <location>
        <begin position="1"/>
        <end position="10"/>
    </location>
</feature>
<dbReference type="PANTHER" id="PTHR13264:SF5">
    <property type="entry name" value="PRE-MRNA-SPLICING FACTOR SYF2"/>
    <property type="match status" value="1"/>
</dbReference>
<comment type="function">
    <text evidence="1 9">Involved in pre-mRNA splicing.</text>
</comment>
<evidence type="ECO:0000256" key="4">
    <source>
        <dbReference type="ARBA" id="ARBA00014745"/>
    </source>
</evidence>
<accession>A0A8H3TQK8</accession>
<evidence type="ECO:0000256" key="8">
    <source>
        <dbReference type="ARBA" id="ARBA00023242"/>
    </source>
</evidence>
<keyword evidence="7 9" id="KW-0508">mRNA splicing</keyword>
<dbReference type="GO" id="GO:0000974">
    <property type="term" value="C:Prp19 complex"/>
    <property type="evidence" value="ECO:0007669"/>
    <property type="project" value="TreeGrafter"/>
</dbReference>
<dbReference type="InterPro" id="IPR013260">
    <property type="entry name" value="mRNA_splic_SYF2"/>
</dbReference>
<keyword evidence="10" id="KW-0175">Coiled coil</keyword>
<evidence type="ECO:0000256" key="3">
    <source>
        <dbReference type="ARBA" id="ARBA00010028"/>
    </source>
</evidence>
<evidence type="ECO:0000313" key="13">
    <source>
        <dbReference type="Proteomes" id="UP000620104"/>
    </source>
</evidence>
<dbReference type="GO" id="GO:0000398">
    <property type="term" value="P:mRNA splicing, via spliceosome"/>
    <property type="evidence" value="ECO:0007669"/>
    <property type="project" value="UniProtKB-UniRule"/>
</dbReference>
<feature type="coiled-coil region" evidence="10">
    <location>
        <begin position="108"/>
        <end position="145"/>
    </location>
</feature>
<dbReference type="OrthoDB" id="199717at2759"/>
<dbReference type="GO" id="GO:0071014">
    <property type="term" value="C:post-mRNA release spliceosomal complex"/>
    <property type="evidence" value="ECO:0007669"/>
    <property type="project" value="TreeGrafter"/>
</dbReference>
<comment type="caution">
    <text evidence="12">The sequence shown here is derived from an EMBL/GenBank/DDBJ whole genome shotgun (WGS) entry which is preliminary data.</text>
</comment>
<comment type="subunit">
    <text evidence="9">May be part of a spliceosome complex.</text>
</comment>
<dbReference type="Proteomes" id="UP000620104">
    <property type="component" value="Unassembled WGS sequence"/>
</dbReference>
<comment type="subcellular location">
    <subcellularLocation>
        <location evidence="2 9">Nucleus</location>
    </subcellularLocation>
</comment>
<evidence type="ECO:0000256" key="6">
    <source>
        <dbReference type="ARBA" id="ARBA00022728"/>
    </source>
</evidence>
<feature type="compositionally biased region" description="Basic and acidic residues" evidence="11">
    <location>
        <begin position="74"/>
        <end position="83"/>
    </location>
</feature>
<evidence type="ECO:0000256" key="11">
    <source>
        <dbReference type="SAM" id="MobiDB-lite"/>
    </source>
</evidence>
<dbReference type="Pfam" id="PF08231">
    <property type="entry name" value="SYF2"/>
    <property type="match status" value="1"/>
</dbReference>
<evidence type="ECO:0000256" key="5">
    <source>
        <dbReference type="ARBA" id="ARBA00022664"/>
    </source>
</evidence>
<evidence type="ECO:0000256" key="10">
    <source>
        <dbReference type="SAM" id="Coils"/>
    </source>
</evidence>